<sequence>MRCIHRPVICGGGDFGLFYPLNSLEGVA</sequence>
<accession>A0A0A9D5M1</accession>
<evidence type="ECO:0000313" key="1">
    <source>
        <dbReference type="EMBL" id="JAD83904.1"/>
    </source>
</evidence>
<reference evidence="1" key="1">
    <citation type="submission" date="2014-09" db="EMBL/GenBank/DDBJ databases">
        <authorList>
            <person name="Magalhaes I.L.F."/>
            <person name="Oliveira U."/>
            <person name="Santos F.R."/>
            <person name="Vidigal T.H.D.A."/>
            <person name="Brescovit A.D."/>
            <person name="Santos A.J."/>
        </authorList>
    </citation>
    <scope>NUCLEOTIDE SEQUENCE</scope>
    <source>
        <tissue evidence="1">Shoot tissue taken approximately 20 cm above the soil surface</tissue>
    </source>
</reference>
<protein>
    <submittedName>
        <fullName evidence="1">Uncharacterized protein</fullName>
    </submittedName>
</protein>
<organism evidence="1">
    <name type="scientific">Arundo donax</name>
    <name type="common">Giant reed</name>
    <name type="synonym">Donax arundinaceus</name>
    <dbReference type="NCBI Taxonomy" id="35708"/>
    <lineage>
        <taxon>Eukaryota</taxon>
        <taxon>Viridiplantae</taxon>
        <taxon>Streptophyta</taxon>
        <taxon>Embryophyta</taxon>
        <taxon>Tracheophyta</taxon>
        <taxon>Spermatophyta</taxon>
        <taxon>Magnoliopsida</taxon>
        <taxon>Liliopsida</taxon>
        <taxon>Poales</taxon>
        <taxon>Poaceae</taxon>
        <taxon>PACMAD clade</taxon>
        <taxon>Arundinoideae</taxon>
        <taxon>Arundineae</taxon>
        <taxon>Arundo</taxon>
    </lineage>
</organism>
<proteinExistence type="predicted"/>
<reference evidence="1" key="2">
    <citation type="journal article" date="2015" name="Data Brief">
        <title>Shoot transcriptome of the giant reed, Arundo donax.</title>
        <authorList>
            <person name="Barrero R.A."/>
            <person name="Guerrero F.D."/>
            <person name="Moolhuijzen P."/>
            <person name="Goolsby J.A."/>
            <person name="Tidwell J."/>
            <person name="Bellgard S.E."/>
            <person name="Bellgard M.I."/>
        </authorList>
    </citation>
    <scope>NUCLEOTIDE SEQUENCE</scope>
    <source>
        <tissue evidence="1">Shoot tissue taken approximately 20 cm above the soil surface</tissue>
    </source>
</reference>
<dbReference type="AlphaFoldDB" id="A0A0A9D5M1"/>
<dbReference type="EMBL" id="GBRH01213991">
    <property type="protein sequence ID" value="JAD83904.1"/>
    <property type="molecule type" value="Transcribed_RNA"/>
</dbReference>
<name>A0A0A9D5M1_ARUDO</name>